<dbReference type="OrthoDB" id="2687645at2759"/>
<feature type="compositionally biased region" description="Polar residues" evidence="1">
    <location>
        <begin position="110"/>
        <end position="121"/>
    </location>
</feature>
<feature type="compositionally biased region" description="Acidic residues" evidence="1">
    <location>
        <begin position="129"/>
        <end position="138"/>
    </location>
</feature>
<dbReference type="HOGENOM" id="CLU_075872_0_0_1"/>
<dbReference type="EMBL" id="KN820946">
    <property type="protein sequence ID" value="KIJ05487.1"/>
    <property type="molecule type" value="Genomic_DNA"/>
</dbReference>
<sequence>MKAEPDTLDLSARHDTGSSPTSFGHALVESRSSDHMVDLPTSVSEYPLPAHDEDTRPSPSVGASVAKTPTSTLPQLRIPSLSLESSLADWPAPSTKNMSPSDSISPTSSEATFSPLLSSPRTWPAFGSEDSDTSDDDDPQLKSSANQEAEIASFATILSPSTRTISHRRSVRAHDLFSASHLSFAELGSLMAGERHG</sequence>
<dbReference type="AlphaFoldDB" id="A0A0C9TBA5"/>
<accession>A0A0C9TBA5</accession>
<gene>
    <name evidence="2" type="ORF">PAXINDRAFT_103767</name>
</gene>
<proteinExistence type="predicted"/>
<reference evidence="3" key="2">
    <citation type="submission" date="2015-01" db="EMBL/GenBank/DDBJ databases">
        <title>Evolutionary Origins and Diversification of the Mycorrhizal Mutualists.</title>
        <authorList>
            <consortium name="DOE Joint Genome Institute"/>
            <consortium name="Mycorrhizal Genomics Consortium"/>
            <person name="Kohler A."/>
            <person name="Kuo A."/>
            <person name="Nagy L.G."/>
            <person name="Floudas D."/>
            <person name="Copeland A."/>
            <person name="Barry K.W."/>
            <person name="Cichocki N."/>
            <person name="Veneault-Fourrey C."/>
            <person name="LaButti K."/>
            <person name="Lindquist E.A."/>
            <person name="Lipzen A."/>
            <person name="Lundell T."/>
            <person name="Morin E."/>
            <person name="Murat C."/>
            <person name="Riley R."/>
            <person name="Ohm R."/>
            <person name="Sun H."/>
            <person name="Tunlid A."/>
            <person name="Henrissat B."/>
            <person name="Grigoriev I.V."/>
            <person name="Hibbett D.S."/>
            <person name="Martin F."/>
        </authorList>
    </citation>
    <scope>NUCLEOTIDE SEQUENCE [LARGE SCALE GENOMIC DNA]</scope>
    <source>
        <strain evidence="3">ATCC 200175</strain>
    </source>
</reference>
<evidence type="ECO:0000256" key="1">
    <source>
        <dbReference type="SAM" id="MobiDB-lite"/>
    </source>
</evidence>
<protein>
    <submittedName>
        <fullName evidence="2">Uncharacterized protein</fullName>
    </submittedName>
</protein>
<evidence type="ECO:0000313" key="3">
    <source>
        <dbReference type="Proteomes" id="UP000053647"/>
    </source>
</evidence>
<feature type="compositionally biased region" description="Low complexity" evidence="1">
    <location>
        <begin position="99"/>
        <end position="109"/>
    </location>
</feature>
<feature type="compositionally biased region" description="Basic and acidic residues" evidence="1">
    <location>
        <begin position="1"/>
        <end position="16"/>
    </location>
</feature>
<name>A0A0C9TBA5_PAXIN</name>
<reference evidence="2 3" key="1">
    <citation type="submission" date="2014-06" db="EMBL/GenBank/DDBJ databases">
        <authorList>
            <consortium name="DOE Joint Genome Institute"/>
            <person name="Kuo A."/>
            <person name="Kohler A."/>
            <person name="Nagy L.G."/>
            <person name="Floudas D."/>
            <person name="Copeland A."/>
            <person name="Barry K.W."/>
            <person name="Cichocki N."/>
            <person name="Veneault-Fourrey C."/>
            <person name="LaButti K."/>
            <person name="Lindquist E.A."/>
            <person name="Lipzen A."/>
            <person name="Lundell T."/>
            <person name="Morin E."/>
            <person name="Murat C."/>
            <person name="Sun H."/>
            <person name="Tunlid A."/>
            <person name="Henrissat B."/>
            <person name="Grigoriev I.V."/>
            <person name="Hibbett D.S."/>
            <person name="Martin F."/>
            <person name="Nordberg H.P."/>
            <person name="Cantor M.N."/>
            <person name="Hua S.X."/>
        </authorList>
    </citation>
    <scope>NUCLEOTIDE SEQUENCE [LARGE SCALE GENOMIC DNA]</scope>
    <source>
        <strain evidence="2 3">ATCC 200175</strain>
    </source>
</reference>
<keyword evidence="3" id="KW-1185">Reference proteome</keyword>
<feature type="region of interest" description="Disordered" evidence="1">
    <location>
        <begin position="1"/>
        <end position="145"/>
    </location>
</feature>
<dbReference type="Proteomes" id="UP000053647">
    <property type="component" value="Unassembled WGS sequence"/>
</dbReference>
<evidence type="ECO:0000313" key="2">
    <source>
        <dbReference type="EMBL" id="KIJ05487.1"/>
    </source>
</evidence>
<organism evidence="2 3">
    <name type="scientific">Paxillus involutus ATCC 200175</name>
    <dbReference type="NCBI Taxonomy" id="664439"/>
    <lineage>
        <taxon>Eukaryota</taxon>
        <taxon>Fungi</taxon>
        <taxon>Dikarya</taxon>
        <taxon>Basidiomycota</taxon>
        <taxon>Agaricomycotina</taxon>
        <taxon>Agaricomycetes</taxon>
        <taxon>Agaricomycetidae</taxon>
        <taxon>Boletales</taxon>
        <taxon>Paxilineae</taxon>
        <taxon>Paxillaceae</taxon>
        <taxon>Paxillus</taxon>
    </lineage>
</organism>